<organism evidence="2 3">
    <name type="scientific">Pseudovirgaria hyperparasitica</name>
    <dbReference type="NCBI Taxonomy" id="470096"/>
    <lineage>
        <taxon>Eukaryota</taxon>
        <taxon>Fungi</taxon>
        <taxon>Dikarya</taxon>
        <taxon>Ascomycota</taxon>
        <taxon>Pezizomycotina</taxon>
        <taxon>Dothideomycetes</taxon>
        <taxon>Dothideomycetes incertae sedis</taxon>
        <taxon>Acrospermales</taxon>
        <taxon>Acrospermaceae</taxon>
        <taxon>Pseudovirgaria</taxon>
    </lineage>
</organism>
<name>A0A6A6W3F9_9PEZI</name>
<dbReference type="InterPro" id="IPR008927">
    <property type="entry name" value="6-PGluconate_DH-like_C_sf"/>
</dbReference>
<dbReference type="GO" id="GO:0016491">
    <property type="term" value="F:oxidoreductase activity"/>
    <property type="evidence" value="ECO:0007669"/>
    <property type="project" value="InterPro"/>
</dbReference>
<dbReference type="Gene3D" id="1.10.1040.10">
    <property type="entry name" value="N-(1-d-carboxylethyl)-l-norvaline Dehydrogenase, domain 2"/>
    <property type="match status" value="1"/>
</dbReference>
<dbReference type="Pfam" id="PF02317">
    <property type="entry name" value="Octopine_DH"/>
    <property type="match status" value="1"/>
</dbReference>
<evidence type="ECO:0000313" key="3">
    <source>
        <dbReference type="Proteomes" id="UP000799437"/>
    </source>
</evidence>
<accession>A0A6A6W3F9</accession>
<evidence type="ECO:0000313" key="2">
    <source>
        <dbReference type="EMBL" id="KAF2756127.1"/>
    </source>
</evidence>
<dbReference type="OrthoDB" id="4394513at2759"/>
<evidence type="ECO:0000259" key="1">
    <source>
        <dbReference type="Pfam" id="PF02317"/>
    </source>
</evidence>
<sequence>MFGLILVKTTQESHTIGVYGGGAVTFRLIDHFASQGRHVYFTAHSDHNSNIMKVQRDGCFTVKRYCSTDENKWEEYVEHRVASLDGPPLVQSALSPKIWATTDLRKLVQQTCDIYISIVSIGDQSENSHKDVITHFLGLDMDLSHLVLTAVNAHAFTVLAEQMGLLERVKMIIDLPVGPYATRNEPNSSPLHNIMKGKKIWLPASYTVSTRINDNIAQLVDQGHQATIGMLKMDIMPLYNAIDAFFNHMNPVFHVPIAYANMSRIDSGESWTFYLNGLTESVKKQIQAFDTDRRAVLKALKFTSSTLTTTDYCNKAYGANYTGEDDFGKRTPVHNRTSGVPTSMNKYRYTLEDGRWCMRAAVFAEAIGVEVLTIKSYAQQTINLLGEEMVERKDQIMTDFGIKGLTQFEVLRKYGRHPDR</sequence>
<reference evidence="2" key="1">
    <citation type="journal article" date="2020" name="Stud. Mycol.">
        <title>101 Dothideomycetes genomes: a test case for predicting lifestyles and emergence of pathogens.</title>
        <authorList>
            <person name="Haridas S."/>
            <person name="Albert R."/>
            <person name="Binder M."/>
            <person name="Bloem J."/>
            <person name="Labutti K."/>
            <person name="Salamov A."/>
            <person name="Andreopoulos B."/>
            <person name="Baker S."/>
            <person name="Barry K."/>
            <person name="Bills G."/>
            <person name="Bluhm B."/>
            <person name="Cannon C."/>
            <person name="Castanera R."/>
            <person name="Culley D."/>
            <person name="Daum C."/>
            <person name="Ezra D."/>
            <person name="Gonzalez J."/>
            <person name="Henrissat B."/>
            <person name="Kuo A."/>
            <person name="Liang C."/>
            <person name="Lipzen A."/>
            <person name="Lutzoni F."/>
            <person name="Magnuson J."/>
            <person name="Mondo S."/>
            <person name="Nolan M."/>
            <person name="Ohm R."/>
            <person name="Pangilinan J."/>
            <person name="Park H.-J."/>
            <person name="Ramirez L."/>
            <person name="Alfaro M."/>
            <person name="Sun H."/>
            <person name="Tritt A."/>
            <person name="Yoshinaga Y."/>
            <person name="Zwiers L.-H."/>
            <person name="Turgeon B."/>
            <person name="Goodwin S."/>
            <person name="Spatafora J."/>
            <person name="Crous P."/>
            <person name="Grigoriev I."/>
        </authorList>
    </citation>
    <scope>NUCLEOTIDE SEQUENCE</scope>
    <source>
        <strain evidence="2">CBS 121739</strain>
    </source>
</reference>
<proteinExistence type="predicted"/>
<protein>
    <submittedName>
        <fullName evidence="2">6-phosphogluconate dehydrogenase C-terminal domain-like protein</fullName>
    </submittedName>
</protein>
<dbReference type="RefSeq" id="XP_033598578.1">
    <property type="nucleotide sequence ID" value="XM_033747283.1"/>
</dbReference>
<dbReference type="EMBL" id="ML996576">
    <property type="protein sequence ID" value="KAF2756127.1"/>
    <property type="molecule type" value="Genomic_DNA"/>
</dbReference>
<keyword evidence="3" id="KW-1185">Reference proteome</keyword>
<dbReference type="GeneID" id="54488337"/>
<dbReference type="InterPro" id="IPR013328">
    <property type="entry name" value="6PGD_dom2"/>
</dbReference>
<gene>
    <name evidence="2" type="ORF">EJ05DRAFT_502593</name>
</gene>
<dbReference type="SUPFAM" id="SSF48179">
    <property type="entry name" value="6-phosphogluconate dehydrogenase C-terminal domain-like"/>
    <property type="match status" value="1"/>
</dbReference>
<dbReference type="AlphaFoldDB" id="A0A6A6W3F9"/>
<feature type="domain" description="Opine dehydrogenase" evidence="1">
    <location>
        <begin position="240"/>
        <end position="377"/>
    </location>
</feature>
<dbReference type="InterPro" id="IPR003421">
    <property type="entry name" value="Opine_DH"/>
</dbReference>
<dbReference type="Proteomes" id="UP000799437">
    <property type="component" value="Unassembled WGS sequence"/>
</dbReference>